<evidence type="ECO:0000256" key="1">
    <source>
        <dbReference type="SAM" id="SignalP"/>
    </source>
</evidence>
<dbReference type="EMBL" id="CP145316">
    <property type="protein sequence ID" value="XAM18760.1"/>
    <property type="molecule type" value="Genomic_DNA"/>
</dbReference>
<dbReference type="Proteomes" id="UP001434737">
    <property type="component" value="Chromosome"/>
</dbReference>
<feature type="chain" id="PRO_5045899638" description="Outer membrane beta-barrel protein" evidence="1">
    <location>
        <begin position="23"/>
        <end position="240"/>
    </location>
</feature>
<evidence type="ECO:0008006" key="4">
    <source>
        <dbReference type="Google" id="ProtNLM"/>
    </source>
</evidence>
<evidence type="ECO:0000313" key="3">
    <source>
        <dbReference type="Proteomes" id="UP001434737"/>
    </source>
</evidence>
<gene>
    <name evidence="2" type="ORF">V3I05_03510</name>
</gene>
<name>A0ABZ3F984_9HELI</name>
<organism evidence="2 3">
    <name type="scientific">Helicobacter mastomyrinus</name>
    <dbReference type="NCBI Taxonomy" id="287948"/>
    <lineage>
        <taxon>Bacteria</taxon>
        <taxon>Pseudomonadati</taxon>
        <taxon>Campylobacterota</taxon>
        <taxon>Epsilonproteobacteria</taxon>
        <taxon>Campylobacterales</taxon>
        <taxon>Helicobacteraceae</taxon>
        <taxon>Helicobacter</taxon>
    </lineage>
</organism>
<accession>A0ABZ3F984</accession>
<proteinExistence type="predicted"/>
<evidence type="ECO:0000313" key="2">
    <source>
        <dbReference type="EMBL" id="XAM18760.1"/>
    </source>
</evidence>
<protein>
    <recommendedName>
        <fullName evidence="4">Outer membrane beta-barrel protein</fullName>
    </recommendedName>
</protein>
<reference evidence="2 3" key="1">
    <citation type="submission" date="2024-02" db="EMBL/GenBank/DDBJ databases">
        <title>Genome and pathogenicity analysis of Helicobacter mastomyrinus isolated from mice.</title>
        <authorList>
            <person name="Zhu L."/>
        </authorList>
    </citation>
    <scope>NUCLEOTIDE SEQUENCE [LARGE SCALE GENOMIC DNA]</scope>
    <source>
        <strain evidence="2 3">Hm-17</strain>
    </source>
</reference>
<keyword evidence="3" id="KW-1185">Reference proteome</keyword>
<feature type="signal peptide" evidence="1">
    <location>
        <begin position="1"/>
        <end position="22"/>
    </location>
</feature>
<sequence length="240" mass="26898">MLSKTIYKMLCVSVFSLSFVYAQQCEKDKCDYGHIGIGGGHYGLSAHDVKSYVGYLSLEHRGVYKHRFQTALGGRIGEGSSQSPSNGVFIFDFYAKLGLNIASASTPLFINVFVEDSTYNGKIKEGSDLSRDFILLGLEADGYIPLSRLTYFDYGIGYGWIGSANYILNDTRFKVQGKNNESFQAHIGFSRHINDNTLYYINLIGKYQRTNATNTINNMSYPHSRDMIIMLEVGIKGFDK</sequence>
<keyword evidence="1" id="KW-0732">Signal</keyword>
<dbReference type="RefSeq" id="WP_295700980.1">
    <property type="nucleotide sequence ID" value="NZ_CP145316.1"/>
</dbReference>